<name>A0A5C4XAT7_9HYPH</name>
<keyword evidence="2" id="KW-1185">Reference proteome</keyword>
<protein>
    <submittedName>
        <fullName evidence="1">Uncharacterized protein</fullName>
    </submittedName>
</protein>
<accession>A0A5C4XAT7</accession>
<dbReference type="RefSeq" id="WP_139679247.1">
    <property type="nucleotide sequence ID" value="NZ_VDMN01000009.1"/>
</dbReference>
<organism evidence="1 2">
    <name type="scientific">Aliirhizobium smilacinae</name>
    <dbReference type="NCBI Taxonomy" id="1395944"/>
    <lineage>
        <taxon>Bacteria</taxon>
        <taxon>Pseudomonadati</taxon>
        <taxon>Pseudomonadota</taxon>
        <taxon>Alphaproteobacteria</taxon>
        <taxon>Hyphomicrobiales</taxon>
        <taxon>Rhizobiaceae</taxon>
        <taxon>Aliirhizobium</taxon>
    </lineage>
</organism>
<dbReference type="Proteomes" id="UP000311605">
    <property type="component" value="Unassembled WGS sequence"/>
</dbReference>
<evidence type="ECO:0000313" key="2">
    <source>
        <dbReference type="Proteomes" id="UP000311605"/>
    </source>
</evidence>
<proteinExistence type="predicted"/>
<sequence>MPFYLVTQTSLVEADDVQAAAQKAVDKIRAGGRLTVGVKSDERTVTHVAVAAAIATQIEVARIPPVFDEVMQPVSEDVALSIDTSQPSLLGRIIRNARLLVTGRG</sequence>
<dbReference type="AlphaFoldDB" id="A0A5C4XAT7"/>
<dbReference type="EMBL" id="VDMN01000009">
    <property type="protein sequence ID" value="TNM60349.1"/>
    <property type="molecule type" value="Genomic_DNA"/>
</dbReference>
<dbReference type="OrthoDB" id="8368896at2"/>
<comment type="caution">
    <text evidence="1">The sequence shown here is derived from an EMBL/GenBank/DDBJ whole genome shotgun (WGS) entry which is preliminary data.</text>
</comment>
<gene>
    <name evidence="1" type="ORF">FHP24_26520</name>
</gene>
<evidence type="ECO:0000313" key="1">
    <source>
        <dbReference type="EMBL" id="TNM60349.1"/>
    </source>
</evidence>
<reference evidence="1 2" key="1">
    <citation type="submission" date="2019-06" db="EMBL/GenBank/DDBJ databases">
        <title>The draft genome of Rhizobium smilacinae PTYR-5.</title>
        <authorList>
            <person name="Liu L."/>
            <person name="Li L."/>
            <person name="Zhang X."/>
        </authorList>
    </citation>
    <scope>NUCLEOTIDE SEQUENCE [LARGE SCALE GENOMIC DNA]</scope>
    <source>
        <strain evidence="1 2">PTYR-5</strain>
    </source>
</reference>